<dbReference type="Proteomes" id="UP001568698">
    <property type="component" value="Unassembled WGS sequence"/>
</dbReference>
<evidence type="ECO:0000313" key="3">
    <source>
        <dbReference type="Proteomes" id="UP001568698"/>
    </source>
</evidence>
<sequence length="236" mass="26001">MEQRPVVPSLLKGFILAIGFVAGCWVLAGALVDFKAMDRFVSVKGLAEREVPADLAMWPISFSVAADTLPDLDAALADSRKKVLDFLNEQGLGQAEIMNAAPQVQENQYNSPNQRPVHRYTAQAVVTVRSNDIAKVKKGMSVAGELVSRGVLLVQNYEFRPTFAFTGLNKIKPDMIAEATRNARDAAKQFAEDSGSRVGGIRRASQGYFSLQDRDQYTPEIKKVRVVTSVDYFLED</sequence>
<dbReference type="EMBL" id="JBGLYH010000019">
    <property type="protein sequence ID" value="MEZ7196789.1"/>
    <property type="molecule type" value="Genomic_DNA"/>
</dbReference>
<dbReference type="InterPro" id="IPR007497">
    <property type="entry name" value="SIMPL/DUF541"/>
</dbReference>
<dbReference type="PIRSF" id="PIRSF029033">
    <property type="entry name" value="UCP029033"/>
    <property type="match status" value="1"/>
</dbReference>
<comment type="caution">
    <text evidence="2">The sequence shown here is derived from an EMBL/GenBank/DDBJ whole genome shotgun (WGS) entry which is preliminary data.</text>
</comment>
<keyword evidence="3" id="KW-1185">Reference proteome</keyword>
<dbReference type="InterPro" id="IPR052022">
    <property type="entry name" value="26kDa_periplasmic_antigen"/>
</dbReference>
<dbReference type="Pfam" id="PF04402">
    <property type="entry name" value="SIMPL"/>
    <property type="match status" value="1"/>
</dbReference>
<dbReference type="PROSITE" id="PS51257">
    <property type="entry name" value="PROKAR_LIPOPROTEIN"/>
    <property type="match status" value="1"/>
</dbReference>
<dbReference type="PANTHER" id="PTHR34387:SF2">
    <property type="entry name" value="SLR1258 PROTEIN"/>
    <property type="match status" value="1"/>
</dbReference>
<accession>A0ABV4K1G5</accession>
<dbReference type="RefSeq" id="WP_371386313.1">
    <property type="nucleotide sequence ID" value="NZ_JBGLYH010000019.1"/>
</dbReference>
<proteinExistence type="predicted"/>
<evidence type="ECO:0000256" key="1">
    <source>
        <dbReference type="SAM" id="Phobius"/>
    </source>
</evidence>
<evidence type="ECO:0000313" key="2">
    <source>
        <dbReference type="EMBL" id="MEZ7196789.1"/>
    </source>
</evidence>
<name>A0ABV4K1G5_9BACT</name>
<keyword evidence="1" id="KW-0812">Transmembrane</keyword>
<gene>
    <name evidence="2" type="ORF">AB6M95_08530</name>
</gene>
<organism evidence="2 3">
    <name type="scientific">Pseudodesulfovibrio karagichevae</name>
    <dbReference type="NCBI Taxonomy" id="3239305"/>
    <lineage>
        <taxon>Bacteria</taxon>
        <taxon>Pseudomonadati</taxon>
        <taxon>Thermodesulfobacteriota</taxon>
        <taxon>Desulfovibrionia</taxon>
        <taxon>Desulfovibrionales</taxon>
        <taxon>Desulfovibrionaceae</taxon>
    </lineage>
</organism>
<dbReference type="PANTHER" id="PTHR34387">
    <property type="entry name" value="SLR1258 PROTEIN"/>
    <property type="match status" value="1"/>
</dbReference>
<dbReference type="InterPro" id="IPR016907">
    <property type="entry name" value="UCP029033"/>
</dbReference>
<keyword evidence="1" id="KW-1133">Transmembrane helix</keyword>
<reference evidence="2 3" key="1">
    <citation type="submission" date="2024-08" db="EMBL/GenBank/DDBJ databases">
        <title>Sulfate-reducing bacteria isolated from formation water of the oil field in Kazakhstan and description of Pseudodesulfovibrio sp.</title>
        <authorList>
            <person name="Bidzhieva S.K."/>
            <person name="Tourova T.P."/>
            <person name="Grouzdev D.S."/>
            <person name="Beletsky A.V."/>
            <person name="Sokolova D.S."/>
            <person name="Samigullina S.R."/>
            <person name="Poltaraus A.B."/>
            <person name="Avtukh A.N."/>
            <person name="Tereshina V.M."/>
            <person name="Zhaparov N.S."/>
            <person name="Mardanov A.V."/>
            <person name="Nazina T.N."/>
        </authorList>
    </citation>
    <scope>NUCLEOTIDE SEQUENCE [LARGE SCALE GENOMIC DNA]</scope>
    <source>
        <strain evidence="2 3">9FUS</strain>
    </source>
</reference>
<dbReference type="Gene3D" id="3.30.70.2970">
    <property type="entry name" value="Protein of unknown function (DUF541), domain 2"/>
    <property type="match status" value="1"/>
</dbReference>
<protein>
    <submittedName>
        <fullName evidence="2">SIMPL domain-containing protein</fullName>
    </submittedName>
</protein>
<keyword evidence="1" id="KW-0472">Membrane</keyword>
<feature type="transmembrane region" description="Helical" evidence="1">
    <location>
        <begin position="14"/>
        <end position="34"/>
    </location>
</feature>